<proteinExistence type="predicted"/>
<dbReference type="PRINTS" id="PR01407">
    <property type="entry name" value="BUTYPHLNCDUF"/>
</dbReference>
<dbReference type="InterPro" id="IPR013320">
    <property type="entry name" value="ConA-like_dom_sf"/>
</dbReference>
<dbReference type="PROSITE" id="PS50089">
    <property type="entry name" value="ZF_RING_2"/>
    <property type="match status" value="1"/>
</dbReference>
<keyword evidence="7" id="KW-0175">Coiled coil</keyword>
<evidence type="ECO:0000256" key="4">
    <source>
        <dbReference type="ARBA" id="ARBA00022833"/>
    </source>
</evidence>
<evidence type="ECO:0000256" key="3">
    <source>
        <dbReference type="ARBA" id="ARBA00022771"/>
    </source>
</evidence>
<dbReference type="OrthoDB" id="6270329at2759"/>
<evidence type="ECO:0000313" key="11">
    <source>
        <dbReference type="EMBL" id="CAG12506.1"/>
    </source>
</evidence>
<dbReference type="InterPro" id="IPR013083">
    <property type="entry name" value="Znf_RING/FYVE/PHD"/>
</dbReference>
<dbReference type="InterPro" id="IPR051051">
    <property type="entry name" value="E3_ubiq-ligase_TRIM/RNF"/>
</dbReference>
<organism evidence="11">
    <name type="scientific">Tetraodon nigroviridis</name>
    <name type="common">Spotted green pufferfish</name>
    <name type="synonym">Chelonodon nigroviridis</name>
    <dbReference type="NCBI Taxonomy" id="99883"/>
    <lineage>
        <taxon>Eukaryota</taxon>
        <taxon>Metazoa</taxon>
        <taxon>Chordata</taxon>
        <taxon>Craniata</taxon>
        <taxon>Vertebrata</taxon>
        <taxon>Euteleostomi</taxon>
        <taxon>Actinopterygii</taxon>
        <taxon>Neopterygii</taxon>
        <taxon>Teleostei</taxon>
        <taxon>Neoteleostei</taxon>
        <taxon>Acanthomorphata</taxon>
        <taxon>Eupercaria</taxon>
        <taxon>Tetraodontiformes</taxon>
        <taxon>Tetradontoidea</taxon>
        <taxon>Tetraodontidae</taxon>
        <taxon>Tetraodon</taxon>
    </lineage>
</organism>
<name>Q4RGH6_TETNG</name>
<evidence type="ECO:0000259" key="9">
    <source>
        <dbReference type="PROSITE" id="PS50089"/>
    </source>
</evidence>
<keyword evidence="1" id="KW-0399">Innate immunity</keyword>
<dbReference type="Pfam" id="PF15227">
    <property type="entry name" value="zf-C3HC4_4"/>
    <property type="match status" value="1"/>
</dbReference>
<accession>Q4RGH6</accession>
<evidence type="ECO:0000259" key="10">
    <source>
        <dbReference type="PROSITE" id="PS50188"/>
    </source>
</evidence>
<dbReference type="InterPro" id="IPR043136">
    <property type="entry name" value="B30.2/SPRY_sf"/>
</dbReference>
<feature type="compositionally biased region" description="Low complexity" evidence="8">
    <location>
        <begin position="136"/>
        <end position="161"/>
    </location>
</feature>
<dbReference type="GO" id="GO:0005737">
    <property type="term" value="C:cytoplasm"/>
    <property type="evidence" value="ECO:0007669"/>
    <property type="project" value="UniProtKB-ARBA"/>
</dbReference>
<dbReference type="SUPFAM" id="SSF49899">
    <property type="entry name" value="Concanavalin A-like lectins/glucanases"/>
    <property type="match status" value="1"/>
</dbReference>
<comment type="caution">
    <text evidence="11">The sequence shown here is derived from an EMBL/GenBank/DDBJ whole genome shotgun (WGS) entry which is preliminary data.</text>
</comment>
<reference evidence="11" key="2">
    <citation type="submission" date="2004-02" db="EMBL/GenBank/DDBJ databases">
        <authorList>
            <consortium name="Genoscope"/>
            <consortium name="Whitehead Institute Centre for Genome Research"/>
        </authorList>
    </citation>
    <scope>NUCLEOTIDE SEQUENCE</scope>
</reference>
<feature type="domain" description="RING-type" evidence="9">
    <location>
        <begin position="15"/>
        <end position="57"/>
    </location>
</feature>
<dbReference type="InterPro" id="IPR058030">
    <property type="entry name" value="TRIM8/14/16/25/29/45/65_CC"/>
</dbReference>
<dbReference type="EMBL" id="CAAE01015100">
    <property type="protein sequence ID" value="CAG12506.1"/>
    <property type="molecule type" value="Genomic_DNA"/>
</dbReference>
<dbReference type="PANTHER" id="PTHR25465">
    <property type="entry name" value="B-BOX DOMAIN CONTAINING"/>
    <property type="match status" value="1"/>
</dbReference>
<keyword evidence="2" id="KW-0479">Metal-binding</keyword>
<sequence>MAHASISVTESQFRCPVCLDVLKEPVSTPCGHTYCMSCLNNYWDQAEPGQVSCPQCREIFSPRPVLRRNTVLAEVVDKLRLGGTVAAPELYVGGAGERALRLLPGREPAEGGQVVSGVPGVLLRAPRGAAPGGGHAAAAQAGGRGAASPGAAVRSAPAGAAARGGLGGGRRRRVERRLPAVRGGPGGEAQRGRPESQETGAGSNSWFTTRSFSLHLILMIFAPLVDEECVEGMCVCPQHVFMYQLQLGETQRIIQERTRRGERELEEVQQSLESLKVSTRAHVSASAVLEDSEAVFADISARLEKTRAEVRARLEAKERAVVGQTERHMETLEKDLEELRRRDQEISQVLQSGDSAHFSQAAPLLCVPLAAGWHNRGAGWPSEAFGAARRALSRLRSRMEEVCREEVDHISRAVNENYISAGECVKAVPSSFRLSSVSLQPADQRMRAVFLRCECVSSLLRPRYRPPHPGSPGGGSGAHCGEEPQSYPPHQQRFDSVAQVLCREGQFGDASYWEVEWRGGGWADIGVTYRGIGRKGGGKPCLLGRNENSWRLRCTHAGYAAWHDNRKTTVAAPVCPRIGVFLERHKGTLSFYSISDTVVLLHTFRCPFSQPLYPAFRLDLDSTLVICPPEGSNGSPS</sequence>
<dbReference type="Pfam" id="PF13765">
    <property type="entry name" value="PRY"/>
    <property type="match status" value="1"/>
</dbReference>
<evidence type="ECO:0000256" key="2">
    <source>
        <dbReference type="ARBA" id="ARBA00022723"/>
    </source>
</evidence>
<feature type="domain" description="B30.2/SPRY" evidence="10">
    <location>
        <begin position="438"/>
        <end position="633"/>
    </location>
</feature>
<dbReference type="GO" id="GO:0045087">
    <property type="term" value="P:innate immune response"/>
    <property type="evidence" value="ECO:0007669"/>
    <property type="project" value="UniProtKB-KW"/>
</dbReference>
<dbReference type="PANTHER" id="PTHR25465:SF14">
    <property type="entry name" value="E3 UBIQUITIN-PROTEIN LIGASE TRIM65"/>
    <property type="match status" value="1"/>
</dbReference>
<dbReference type="InterPro" id="IPR006574">
    <property type="entry name" value="PRY"/>
</dbReference>
<evidence type="ECO:0000256" key="5">
    <source>
        <dbReference type="ARBA" id="ARBA00022859"/>
    </source>
</evidence>
<reference evidence="11" key="1">
    <citation type="journal article" date="2004" name="Nature">
        <title>Genome duplication in the teleost fish Tetraodon nigroviridis reveals the early vertebrate proto-karyotype.</title>
        <authorList>
            <person name="Jaillon O."/>
            <person name="Aury J.-M."/>
            <person name="Brunet F."/>
            <person name="Petit J.-L."/>
            <person name="Stange-Thomann N."/>
            <person name="Mauceli E."/>
            <person name="Bouneau L."/>
            <person name="Fischer C."/>
            <person name="Ozouf-Costaz C."/>
            <person name="Bernot A."/>
            <person name="Nicaud S."/>
            <person name="Jaffe D."/>
            <person name="Fisher S."/>
            <person name="Lutfalla G."/>
            <person name="Dossat C."/>
            <person name="Segurens B."/>
            <person name="Dasilva C."/>
            <person name="Salanoubat M."/>
            <person name="Levy M."/>
            <person name="Boudet N."/>
            <person name="Castellano S."/>
            <person name="Anthouard V."/>
            <person name="Jubin C."/>
            <person name="Castelli V."/>
            <person name="Katinka M."/>
            <person name="Vacherie B."/>
            <person name="Biemont C."/>
            <person name="Skalli Z."/>
            <person name="Cattolico L."/>
            <person name="Poulain J."/>
            <person name="De Berardinis V."/>
            <person name="Cruaud C."/>
            <person name="Duprat S."/>
            <person name="Brottier P."/>
            <person name="Coutanceau J.-P."/>
            <person name="Gouzy J."/>
            <person name="Parra G."/>
            <person name="Lardier G."/>
            <person name="Chapple C."/>
            <person name="McKernan K.J."/>
            <person name="McEwan P."/>
            <person name="Bosak S."/>
            <person name="Kellis M."/>
            <person name="Volff J.-N."/>
            <person name="Guigo R."/>
            <person name="Zody M.C."/>
            <person name="Mesirov J."/>
            <person name="Lindblad-Toh K."/>
            <person name="Birren B."/>
            <person name="Nusbaum C."/>
            <person name="Kahn D."/>
            <person name="Robinson-Rechavi M."/>
            <person name="Laudet V."/>
            <person name="Schachter V."/>
            <person name="Quetier F."/>
            <person name="Saurin W."/>
            <person name="Scarpelli C."/>
            <person name="Wincker P."/>
            <person name="Lander E.S."/>
            <person name="Weissenbach J."/>
            <person name="Roest Crollius H."/>
        </authorList>
    </citation>
    <scope>NUCLEOTIDE SEQUENCE [LARGE SCALE GENOMIC DNA]</scope>
</reference>
<dbReference type="Pfam" id="PF00622">
    <property type="entry name" value="SPRY"/>
    <property type="match status" value="1"/>
</dbReference>
<dbReference type="PROSITE" id="PS50188">
    <property type="entry name" value="B302_SPRY"/>
    <property type="match status" value="1"/>
</dbReference>
<evidence type="ECO:0000256" key="7">
    <source>
        <dbReference type="SAM" id="Coils"/>
    </source>
</evidence>
<feature type="coiled-coil region" evidence="7">
    <location>
        <begin position="300"/>
        <end position="349"/>
    </location>
</feature>
<dbReference type="InterPro" id="IPR003879">
    <property type="entry name" value="Butyrophylin_SPRY"/>
</dbReference>
<dbReference type="InterPro" id="IPR017907">
    <property type="entry name" value="Znf_RING_CS"/>
</dbReference>
<keyword evidence="3 6" id="KW-0863">Zinc-finger</keyword>
<dbReference type="SMART" id="SM00449">
    <property type="entry name" value="SPRY"/>
    <property type="match status" value="1"/>
</dbReference>
<gene>
    <name evidence="11" type="ORF">GSTENG00034797001</name>
</gene>
<evidence type="ECO:0000256" key="1">
    <source>
        <dbReference type="ARBA" id="ARBA00022588"/>
    </source>
</evidence>
<dbReference type="SUPFAM" id="SSF57850">
    <property type="entry name" value="RING/U-box"/>
    <property type="match status" value="1"/>
</dbReference>
<dbReference type="KEGG" id="tng:GSTEN00034797G001"/>
<dbReference type="GO" id="GO:0008270">
    <property type="term" value="F:zinc ion binding"/>
    <property type="evidence" value="ECO:0007669"/>
    <property type="project" value="UniProtKB-KW"/>
</dbReference>
<dbReference type="AlphaFoldDB" id="Q4RGH6"/>
<dbReference type="InterPro" id="IPR003877">
    <property type="entry name" value="SPRY_dom"/>
</dbReference>
<dbReference type="SMART" id="SM00184">
    <property type="entry name" value="RING"/>
    <property type="match status" value="1"/>
</dbReference>
<dbReference type="Gene3D" id="2.60.120.920">
    <property type="match status" value="1"/>
</dbReference>
<dbReference type="Pfam" id="PF25600">
    <property type="entry name" value="TRIM_CC"/>
    <property type="match status" value="1"/>
</dbReference>
<dbReference type="InterPro" id="IPR001841">
    <property type="entry name" value="Znf_RING"/>
</dbReference>
<protein>
    <submittedName>
        <fullName evidence="11">(spotted green pufferfish) hypothetical protein</fullName>
    </submittedName>
</protein>
<dbReference type="PROSITE" id="PS00518">
    <property type="entry name" value="ZF_RING_1"/>
    <property type="match status" value="1"/>
</dbReference>
<feature type="region of interest" description="Disordered" evidence="8">
    <location>
        <begin position="464"/>
        <end position="489"/>
    </location>
</feature>
<evidence type="ECO:0000256" key="8">
    <source>
        <dbReference type="SAM" id="MobiDB-lite"/>
    </source>
</evidence>
<dbReference type="Gene3D" id="3.30.40.10">
    <property type="entry name" value="Zinc/RING finger domain, C3HC4 (zinc finger)"/>
    <property type="match status" value="1"/>
</dbReference>
<keyword evidence="4" id="KW-0862">Zinc</keyword>
<dbReference type="InterPro" id="IPR001870">
    <property type="entry name" value="B30.2/SPRY"/>
</dbReference>
<feature type="region of interest" description="Disordered" evidence="8">
    <location>
        <begin position="129"/>
        <end position="204"/>
    </location>
</feature>
<evidence type="ECO:0000256" key="6">
    <source>
        <dbReference type="PROSITE-ProRule" id="PRU00175"/>
    </source>
</evidence>
<keyword evidence="5" id="KW-0391">Immunity</keyword>